<dbReference type="InterPro" id="IPR036513">
    <property type="entry name" value="STAS_dom_sf"/>
</dbReference>
<gene>
    <name evidence="2" type="ORF">BE21_22940</name>
</gene>
<protein>
    <submittedName>
        <fullName evidence="2">Sugar regulator</fullName>
    </submittedName>
</protein>
<dbReference type="InterPro" id="IPR051932">
    <property type="entry name" value="Bact_StressResp_Reg"/>
</dbReference>
<organism evidence="2 3">
    <name type="scientific">Sorangium cellulosum</name>
    <name type="common">Polyangium cellulosum</name>
    <dbReference type="NCBI Taxonomy" id="56"/>
    <lineage>
        <taxon>Bacteria</taxon>
        <taxon>Pseudomonadati</taxon>
        <taxon>Myxococcota</taxon>
        <taxon>Polyangia</taxon>
        <taxon>Polyangiales</taxon>
        <taxon>Polyangiaceae</taxon>
        <taxon>Sorangium</taxon>
    </lineage>
</organism>
<dbReference type="Gene3D" id="3.40.50.2300">
    <property type="match status" value="2"/>
</dbReference>
<dbReference type="Pfam" id="PF01740">
    <property type="entry name" value="STAS"/>
    <property type="match status" value="1"/>
</dbReference>
<dbReference type="EMBL" id="JEME01000946">
    <property type="protein sequence ID" value="KYG08566.1"/>
    <property type="molecule type" value="Genomic_DNA"/>
</dbReference>
<comment type="caution">
    <text evidence="2">The sequence shown here is derived from an EMBL/GenBank/DDBJ whole genome shotgun (WGS) entry which is preliminary data.</text>
</comment>
<proteinExistence type="predicted"/>
<dbReference type="Pfam" id="PF13185">
    <property type="entry name" value="GAF_2"/>
    <property type="match status" value="1"/>
</dbReference>
<evidence type="ECO:0000313" key="3">
    <source>
        <dbReference type="Proteomes" id="UP000075502"/>
    </source>
</evidence>
<dbReference type="SUPFAM" id="SSF55781">
    <property type="entry name" value="GAF domain-like"/>
    <property type="match status" value="2"/>
</dbReference>
<dbReference type="SMART" id="SM00065">
    <property type="entry name" value="GAF"/>
    <property type="match status" value="2"/>
</dbReference>
<dbReference type="Gene3D" id="3.30.450.40">
    <property type="match status" value="2"/>
</dbReference>
<dbReference type="Proteomes" id="UP000075502">
    <property type="component" value="Unassembled WGS sequence"/>
</dbReference>
<dbReference type="InterPro" id="IPR003018">
    <property type="entry name" value="GAF"/>
</dbReference>
<dbReference type="SUPFAM" id="SSF52091">
    <property type="entry name" value="SpoIIaa-like"/>
    <property type="match status" value="1"/>
</dbReference>
<dbReference type="PROSITE" id="PS50801">
    <property type="entry name" value="STAS"/>
    <property type="match status" value="1"/>
</dbReference>
<feature type="domain" description="STAS" evidence="1">
    <location>
        <begin position="689"/>
        <end position="804"/>
    </location>
</feature>
<dbReference type="Pfam" id="PF13407">
    <property type="entry name" value="Peripla_BP_4"/>
    <property type="match status" value="1"/>
</dbReference>
<evidence type="ECO:0000313" key="2">
    <source>
        <dbReference type="EMBL" id="KYG08566.1"/>
    </source>
</evidence>
<dbReference type="Gene3D" id="3.30.750.24">
    <property type="entry name" value="STAS domain"/>
    <property type="match status" value="1"/>
</dbReference>
<dbReference type="InterPro" id="IPR002645">
    <property type="entry name" value="STAS_dom"/>
</dbReference>
<reference evidence="2 3" key="1">
    <citation type="submission" date="2014-02" db="EMBL/GenBank/DDBJ databases">
        <title>The small core and large imbalanced accessory genome model reveals a collaborative survival strategy of Sorangium cellulosum strains in nature.</title>
        <authorList>
            <person name="Han K."/>
            <person name="Peng R."/>
            <person name="Blom J."/>
            <person name="Li Y.-Z."/>
        </authorList>
    </citation>
    <scope>NUCLEOTIDE SEQUENCE [LARGE SCALE GENOMIC DNA]</scope>
    <source>
        <strain evidence="2 3">So0007-03</strain>
    </source>
</reference>
<dbReference type="InterPro" id="IPR028082">
    <property type="entry name" value="Peripla_BP_I"/>
</dbReference>
<dbReference type="AlphaFoldDB" id="A0A150TVA3"/>
<dbReference type="InterPro" id="IPR029016">
    <property type="entry name" value="GAF-like_dom_sf"/>
</dbReference>
<name>A0A150TVA3_SORCE</name>
<sequence>MITGLDLFAALHRIVRDATDSLPGTRRGSLLIREGDRLIYRAAVGLESLLSGPLPIPSDAGPASAVSRLDPGDGARAVAAAAWYREHLPGAVALDWLPADAVVVLAPVRMRGRPVGALAVEQPAAEPLSDERRARLMALAGGAGAALERRELYDDKARSAHENRVLEEVLNAVASQASPQELVEIVSRGIKSVQLRPQWSAVELALVEDDACGASPASERGAGGELRVYRAPRRAPVAYWNNLREGALVAGRALGVGVIHRCGSAGGEGGQSALIDEGVRRGVSGIAVAPADAAALEPAIRRAAEAGIPVITFDTPPADGSRALAYVGTDNVAAGRLAGETMARLLPDGGVVGAQVSSLRAMNGRDRVAGFGAAASGKSIAMRSPLESHYDTSAAMQLALGALREGGLSGAFGACAENGPAWGTAARALGRAGDLKIVAFDLIPETMAMLREGTIHAAVVQREHEMGYRAVELLHDMVSRGVEAALAELPAPGQAEDRRLPRFIDTGVDLVTLESTPWSRPLSEHLTLETSRKSASRRRGGAAVDRSRELLVISLDADEQGLVEGRARLERESLVGRVLSAGRSVVIDTLAGEHDLWPDVVAARRKGSRTRAGVPLLARGRALGVLVLDSERRAACSPEDLELIERIADTLAVALENAQLLRRVTERTEELEQANRRQAALLSTIHELSSPVVPVARQILVMPIVGAMDSQRSGRFLESMLREISERRARVVLIDVTGMAAVDAAAADHLMTAARAAGLLGAEVVLVGIAPAAARLMVEQGLDLGGVVARSTLELGFAYALSKTDGRLVYGGSPRAARS</sequence>
<dbReference type="CDD" id="cd07041">
    <property type="entry name" value="STAS_RsbR_RsbS_like"/>
    <property type="match status" value="1"/>
</dbReference>
<evidence type="ECO:0000259" key="1">
    <source>
        <dbReference type="PROSITE" id="PS50801"/>
    </source>
</evidence>
<dbReference type="SUPFAM" id="SSF53822">
    <property type="entry name" value="Periplasmic binding protein-like I"/>
    <property type="match status" value="1"/>
</dbReference>
<dbReference type="PANTHER" id="PTHR33745">
    <property type="entry name" value="RSBT ANTAGONIST PROTEIN RSBS-RELATED"/>
    <property type="match status" value="1"/>
</dbReference>
<dbReference type="InterPro" id="IPR025997">
    <property type="entry name" value="SBP_2_dom"/>
</dbReference>
<accession>A0A150TVA3</accession>